<evidence type="ECO:0000256" key="2">
    <source>
        <dbReference type="ARBA" id="ARBA00022840"/>
    </source>
</evidence>
<dbReference type="InterPro" id="IPR003960">
    <property type="entry name" value="ATPase_AAA_CS"/>
</dbReference>
<keyword evidence="1 3" id="KW-0547">Nucleotide-binding</keyword>
<dbReference type="EMBL" id="FNXT01000266">
    <property type="protein sequence ID" value="SZX62830.1"/>
    <property type="molecule type" value="Genomic_DNA"/>
</dbReference>
<dbReference type="FunFam" id="1.10.8.60:FF:000038">
    <property type="entry name" value="spermatogenesis-associated protein 5-like protein 1"/>
    <property type="match status" value="1"/>
</dbReference>
<dbReference type="FunFam" id="3.40.50.300:FF:000661">
    <property type="entry name" value="calmodulin-interacting protein 111 isoform X1"/>
    <property type="match status" value="1"/>
</dbReference>
<proteinExistence type="inferred from homology"/>
<dbReference type="InterPro" id="IPR027417">
    <property type="entry name" value="P-loop_NTPase"/>
</dbReference>
<dbReference type="GO" id="GO:0016887">
    <property type="term" value="F:ATP hydrolysis activity"/>
    <property type="evidence" value="ECO:0007669"/>
    <property type="project" value="InterPro"/>
</dbReference>
<sequence>MLQLTWDDVGGLSAVKQRLQEAVLWPQQHADALSRLGATAPKGVLLYGPPGCSKTLLARAVAATAGLNFLSVKGGELYSKYVGESERAVAALFARARGATPAIVFFDEIDGLVAARGDAGSSGVGERVLAQLLTELDGLQPRLGVVVLAATNRPDKVDPALLRPGRFDRLLLVPPPDAAARQEILRVHTRNTPLAADVDLADLAARTQGFTGADISALCREAAMSALEEDLGTAAVAARHFNLALLRVQPSSSPSSDTMAMYDQFQRHTGLAVA</sequence>
<dbReference type="SMART" id="SM00382">
    <property type="entry name" value="AAA"/>
    <property type="match status" value="1"/>
</dbReference>
<dbReference type="Pfam" id="PF00004">
    <property type="entry name" value="AAA"/>
    <property type="match status" value="1"/>
</dbReference>
<dbReference type="Proteomes" id="UP000256970">
    <property type="component" value="Unassembled WGS sequence"/>
</dbReference>
<dbReference type="Gene3D" id="3.40.50.300">
    <property type="entry name" value="P-loop containing nucleotide triphosphate hydrolases"/>
    <property type="match status" value="1"/>
</dbReference>
<dbReference type="GO" id="GO:0009507">
    <property type="term" value="C:chloroplast"/>
    <property type="evidence" value="ECO:0007669"/>
    <property type="project" value="TreeGrafter"/>
</dbReference>
<dbReference type="AlphaFoldDB" id="A0A383VD26"/>
<dbReference type="InterPro" id="IPR003959">
    <property type="entry name" value="ATPase_AAA_core"/>
</dbReference>
<gene>
    <name evidence="5" type="ORF">BQ4739_LOCUS3410</name>
</gene>
<dbReference type="STRING" id="3088.A0A383VD26"/>
<evidence type="ECO:0000313" key="6">
    <source>
        <dbReference type="Proteomes" id="UP000256970"/>
    </source>
</evidence>
<dbReference type="InterPro" id="IPR041569">
    <property type="entry name" value="AAA_lid_3"/>
</dbReference>
<reference evidence="5 6" key="1">
    <citation type="submission" date="2016-10" db="EMBL/GenBank/DDBJ databases">
        <authorList>
            <person name="Cai Z."/>
        </authorList>
    </citation>
    <scope>NUCLEOTIDE SEQUENCE [LARGE SCALE GENOMIC DNA]</scope>
</reference>
<comment type="similarity">
    <text evidence="3">Belongs to the AAA ATPase family.</text>
</comment>
<dbReference type="PANTHER" id="PTHR23077">
    <property type="entry name" value="AAA-FAMILY ATPASE"/>
    <property type="match status" value="1"/>
</dbReference>
<feature type="domain" description="AAA+ ATPase" evidence="4">
    <location>
        <begin position="40"/>
        <end position="177"/>
    </location>
</feature>
<dbReference type="InterPro" id="IPR050168">
    <property type="entry name" value="AAA_ATPase_domain"/>
</dbReference>
<keyword evidence="2 3" id="KW-0067">ATP-binding</keyword>
<evidence type="ECO:0000256" key="1">
    <source>
        <dbReference type="ARBA" id="ARBA00022741"/>
    </source>
</evidence>
<dbReference type="PROSITE" id="PS00674">
    <property type="entry name" value="AAA"/>
    <property type="match status" value="1"/>
</dbReference>
<name>A0A383VD26_TETOB</name>
<accession>A0A383VD26</accession>
<evidence type="ECO:0000259" key="4">
    <source>
        <dbReference type="SMART" id="SM00382"/>
    </source>
</evidence>
<evidence type="ECO:0000313" key="5">
    <source>
        <dbReference type="EMBL" id="SZX62830.1"/>
    </source>
</evidence>
<dbReference type="CDD" id="cd19511">
    <property type="entry name" value="RecA-like_CDC48_r2-like"/>
    <property type="match status" value="1"/>
</dbReference>
<evidence type="ECO:0000256" key="3">
    <source>
        <dbReference type="RuleBase" id="RU003651"/>
    </source>
</evidence>
<dbReference type="Gene3D" id="1.10.8.60">
    <property type="match status" value="1"/>
</dbReference>
<organism evidence="5 6">
    <name type="scientific">Tetradesmus obliquus</name>
    <name type="common">Green alga</name>
    <name type="synonym">Acutodesmus obliquus</name>
    <dbReference type="NCBI Taxonomy" id="3088"/>
    <lineage>
        <taxon>Eukaryota</taxon>
        <taxon>Viridiplantae</taxon>
        <taxon>Chlorophyta</taxon>
        <taxon>core chlorophytes</taxon>
        <taxon>Chlorophyceae</taxon>
        <taxon>CS clade</taxon>
        <taxon>Sphaeropleales</taxon>
        <taxon>Scenedesmaceae</taxon>
        <taxon>Tetradesmus</taxon>
    </lineage>
</organism>
<dbReference type="GO" id="GO:0005524">
    <property type="term" value="F:ATP binding"/>
    <property type="evidence" value="ECO:0007669"/>
    <property type="project" value="UniProtKB-KW"/>
</dbReference>
<dbReference type="Pfam" id="PF17862">
    <property type="entry name" value="AAA_lid_3"/>
    <property type="match status" value="1"/>
</dbReference>
<protein>
    <recommendedName>
        <fullName evidence="4">AAA+ ATPase domain-containing protein</fullName>
    </recommendedName>
</protein>
<dbReference type="SUPFAM" id="SSF52540">
    <property type="entry name" value="P-loop containing nucleoside triphosphate hydrolases"/>
    <property type="match status" value="1"/>
</dbReference>
<keyword evidence="6" id="KW-1185">Reference proteome</keyword>
<dbReference type="PANTHER" id="PTHR23077:SF27">
    <property type="entry name" value="ATPASE FAMILY GENE 2 PROTEIN HOMOLOG A"/>
    <property type="match status" value="1"/>
</dbReference>
<dbReference type="InterPro" id="IPR003593">
    <property type="entry name" value="AAA+_ATPase"/>
</dbReference>